<gene>
    <name evidence="4" type="ORF">A2650_04755</name>
</gene>
<evidence type="ECO:0000256" key="1">
    <source>
        <dbReference type="ARBA" id="ARBA00022801"/>
    </source>
</evidence>
<feature type="binding site" evidence="3">
    <location>
        <begin position="89"/>
        <end position="92"/>
    </location>
    <ligand>
        <name>substrate</name>
    </ligand>
</feature>
<evidence type="ECO:0000313" key="4">
    <source>
        <dbReference type="EMBL" id="OGM99748.1"/>
    </source>
</evidence>
<dbReference type="GO" id="GO:0043456">
    <property type="term" value="P:regulation of pentose-phosphate shunt"/>
    <property type="evidence" value="ECO:0007669"/>
    <property type="project" value="TreeGrafter"/>
</dbReference>
<feature type="active site" description="Proton donor/acceptor" evidence="2">
    <location>
        <position position="89"/>
    </location>
</feature>
<accession>A0A1F8EI62</accession>
<dbReference type="PANTHER" id="PTHR46517">
    <property type="entry name" value="FRUCTOSE-2,6-BISPHOSPHATASE TIGAR"/>
    <property type="match status" value="1"/>
</dbReference>
<dbReference type="GO" id="GO:0045820">
    <property type="term" value="P:negative regulation of glycolytic process"/>
    <property type="evidence" value="ECO:0007669"/>
    <property type="project" value="TreeGrafter"/>
</dbReference>
<dbReference type="AlphaFoldDB" id="A0A1F8EI62"/>
<feature type="active site" description="Tele-phosphohistidine intermediate" evidence="2">
    <location>
        <position position="16"/>
    </location>
</feature>
<dbReference type="InterPro" id="IPR013078">
    <property type="entry name" value="His_Pase_superF_clade-1"/>
</dbReference>
<dbReference type="Gene3D" id="3.40.50.1240">
    <property type="entry name" value="Phosphoglycerate mutase-like"/>
    <property type="match status" value="1"/>
</dbReference>
<dbReference type="InterPro" id="IPR051695">
    <property type="entry name" value="Phosphoglycerate_Mutase"/>
</dbReference>
<keyword evidence="1" id="KW-0378">Hydrolase</keyword>
<dbReference type="GO" id="GO:0004331">
    <property type="term" value="F:fructose-2,6-bisphosphate 2-phosphatase activity"/>
    <property type="evidence" value="ECO:0007669"/>
    <property type="project" value="TreeGrafter"/>
</dbReference>
<name>A0A1F8EI62_9BACT</name>
<dbReference type="SUPFAM" id="SSF53254">
    <property type="entry name" value="Phosphoglycerate mutase-like"/>
    <property type="match status" value="1"/>
</dbReference>
<dbReference type="EMBL" id="MGJD01000036">
    <property type="protein sequence ID" value="OGM99748.1"/>
    <property type="molecule type" value="Genomic_DNA"/>
</dbReference>
<sequence>MKQENKNLCTLYLVRHGETEWNKSGIVMGQSDSPLTEAGLEQAKTTAQELKDIHFDAIFSSDLHRAQRTAEIIKLERRLAIQTSKALRERTYGSWEGKIGEDYRKNFQHLFDKVKQLSEKEAKSFKFADDIESDEEVIGRFITQLREMAIAYPSKTVLVITHGGCIRTFLMHTGYVKWGELPVGSFSNAGYAKIQSDGVDFFIQEVKGIKKQ</sequence>
<dbReference type="SMART" id="SM00855">
    <property type="entry name" value="PGAM"/>
    <property type="match status" value="1"/>
</dbReference>
<feature type="binding site" evidence="3">
    <location>
        <begin position="15"/>
        <end position="22"/>
    </location>
    <ligand>
        <name>substrate</name>
    </ligand>
</feature>
<evidence type="ECO:0000256" key="2">
    <source>
        <dbReference type="PIRSR" id="PIRSR613078-1"/>
    </source>
</evidence>
<dbReference type="Pfam" id="PF00300">
    <property type="entry name" value="His_Phos_1"/>
    <property type="match status" value="1"/>
</dbReference>
<proteinExistence type="predicted"/>
<organism evidence="4 5">
    <name type="scientific">Candidatus Yanofskybacteria bacterium RIFCSPHIGHO2_01_FULL_41_53</name>
    <dbReference type="NCBI Taxonomy" id="1802663"/>
    <lineage>
        <taxon>Bacteria</taxon>
        <taxon>Candidatus Yanofskyibacteriota</taxon>
    </lineage>
</organism>
<reference evidence="4 5" key="1">
    <citation type="journal article" date="2016" name="Nat. Commun.">
        <title>Thousands of microbial genomes shed light on interconnected biogeochemical processes in an aquifer system.</title>
        <authorList>
            <person name="Anantharaman K."/>
            <person name="Brown C.T."/>
            <person name="Hug L.A."/>
            <person name="Sharon I."/>
            <person name="Castelle C.J."/>
            <person name="Probst A.J."/>
            <person name="Thomas B.C."/>
            <person name="Singh A."/>
            <person name="Wilkins M.J."/>
            <person name="Karaoz U."/>
            <person name="Brodie E.L."/>
            <person name="Williams K.H."/>
            <person name="Hubbard S.S."/>
            <person name="Banfield J.F."/>
        </authorList>
    </citation>
    <scope>NUCLEOTIDE SEQUENCE [LARGE SCALE GENOMIC DNA]</scope>
</reference>
<dbReference type="Proteomes" id="UP000177117">
    <property type="component" value="Unassembled WGS sequence"/>
</dbReference>
<comment type="caution">
    <text evidence="4">The sequence shown here is derived from an EMBL/GenBank/DDBJ whole genome shotgun (WGS) entry which is preliminary data.</text>
</comment>
<dbReference type="PANTHER" id="PTHR46517:SF1">
    <property type="entry name" value="FRUCTOSE-2,6-BISPHOSPHATASE TIGAR"/>
    <property type="match status" value="1"/>
</dbReference>
<dbReference type="CDD" id="cd07067">
    <property type="entry name" value="HP_PGM_like"/>
    <property type="match status" value="1"/>
</dbReference>
<evidence type="ECO:0000256" key="3">
    <source>
        <dbReference type="PIRSR" id="PIRSR613078-2"/>
    </source>
</evidence>
<dbReference type="InterPro" id="IPR001345">
    <property type="entry name" value="PG/BPGM_mutase_AS"/>
</dbReference>
<evidence type="ECO:0008006" key="6">
    <source>
        <dbReference type="Google" id="ProtNLM"/>
    </source>
</evidence>
<feature type="binding site" evidence="3">
    <location>
        <position position="65"/>
    </location>
    <ligand>
        <name>substrate</name>
    </ligand>
</feature>
<dbReference type="GO" id="GO:0005829">
    <property type="term" value="C:cytosol"/>
    <property type="evidence" value="ECO:0007669"/>
    <property type="project" value="TreeGrafter"/>
</dbReference>
<protein>
    <recommendedName>
        <fullName evidence="6">Alpha-ribazole phosphatase</fullName>
    </recommendedName>
</protein>
<evidence type="ECO:0000313" key="5">
    <source>
        <dbReference type="Proteomes" id="UP000177117"/>
    </source>
</evidence>
<dbReference type="PROSITE" id="PS00175">
    <property type="entry name" value="PG_MUTASE"/>
    <property type="match status" value="1"/>
</dbReference>
<dbReference type="InterPro" id="IPR029033">
    <property type="entry name" value="His_PPase_superfam"/>
</dbReference>